<feature type="domain" description="Peptidase S26" evidence="7">
    <location>
        <begin position="23"/>
        <end position="185"/>
    </location>
</feature>
<dbReference type="Proteomes" id="UP000434036">
    <property type="component" value="Unassembled WGS sequence"/>
</dbReference>
<protein>
    <recommendedName>
        <fullName evidence="6">Signal peptidase I</fullName>
        <ecNumber evidence="6">3.4.21.89</ecNumber>
    </recommendedName>
</protein>
<dbReference type="PANTHER" id="PTHR43390">
    <property type="entry name" value="SIGNAL PEPTIDASE I"/>
    <property type="match status" value="1"/>
</dbReference>
<sequence>MKDHNHVKKDNESMDNRIKKELLSLVKIFVICLVSVYLITNFIAKPIRIEGESMYPTLQDEELGLTNVFAAKFQKLKRFDVVIVNIPDRDEYWVKRIIGMPGDTVAAKDDQVLVNGKPIKEPYLNKKYVKGMRNNLGMFTEDFQPVKLGKGEFFLMGDNRPRSVDSRYYGPFKKDQIIGRSVTILYPFDKMKVVKNDF</sequence>
<dbReference type="GO" id="GO:0006465">
    <property type="term" value="P:signal peptide processing"/>
    <property type="evidence" value="ECO:0007669"/>
    <property type="project" value="InterPro"/>
</dbReference>
<dbReference type="Gene3D" id="2.10.109.10">
    <property type="entry name" value="Umud Fragment, subunit A"/>
    <property type="match status" value="1"/>
</dbReference>
<name>A0A6N8U6A0_9FIRM</name>
<dbReference type="SUPFAM" id="SSF51306">
    <property type="entry name" value="LexA/Signal peptidase"/>
    <property type="match status" value="1"/>
</dbReference>
<evidence type="ECO:0000256" key="4">
    <source>
        <dbReference type="ARBA" id="ARBA00022801"/>
    </source>
</evidence>
<comment type="caution">
    <text evidence="8">The sequence shown here is derived from an EMBL/GenBank/DDBJ whole genome shotgun (WGS) entry which is preliminary data.</text>
</comment>
<organism evidence="8 9">
    <name type="scientific">Copranaerobaculum intestinale</name>
    <dbReference type="NCBI Taxonomy" id="2692629"/>
    <lineage>
        <taxon>Bacteria</taxon>
        <taxon>Bacillati</taxon>
        <taxon>Bacillota</taxon>
        <taxon>Erysipelotrichia</taxon>
        <taxon>Erysipelotrichales</taxon>
        <taxon>Erysipelotrichaceae</taxon>
        <taxon>Copranaerobaculum</taxon>
    </lineage>
</organism>
<dbReference type="InterPro" id="IPR000223">
    <property type="entry name" value="Pept_S26A_signal_pept_1"/>
</dbReference>
<evidence type="ECO:0000256" key="5">
    <source>
        <dbReference type="PIRSR" id="PIRSR600223-1"/>
    </source>
</evidence>
<dbReference type="InterPro" id="IPR019756">
    <property type="entry name" value="Pept_S26A_signal_pept_1_Ser-AS"/>
</dbReference>
<gene>
    <name evidence="8" type="primary">lepB</name>
    <name evidence="8" type="ORF">GSF08_06500</name>
</gene>
<reference evidence="8 9" key="2">
    <citation type="submission" date="2020-01" db="EMBL/GenBank/DDBJ databases">
        <title>Clostridiaceae sp. nov. isolated from the gut of human by culturomics.</title>
        <authorList>
            <person name="Chang Y."/>
        </authorList>
    </citation>
    <scope>NUCLEOTIDE SEQUENCE [LARGE SCALE GENOMIC DNA]</scope>
    <source>
        <strain evidence="8 9">DONG20-135</strain>
    </source>
</reference>
<dbReference type="PANTHER" id="PTHR43390:SF1">
    <property type="entry name" value="CHLOROPLAST PROCESSING PEPTIDASE"/>
    <property type="match status" value="1"/>
</dbReference>
<dbReference type="PROSITE" id="PS00501">
    <property type="entry name" value="SPASE_I_1"/>
    <property type="match status" value="1"/>
</dbReference>
<proteinExistence type="inferred from homology"/>
<dbReference type="InterPro" id="IPR019533">
    <property type="entry name" value="Peptidase_S26"/>
</dbReference>
<accession>A0A6N8U6A0</accession>
<dbReference type="RefSeq" id="WP_160625021.1">
    <property type="nucleotide sequence ID" value="NZ_WUUQ01000002.1"/>
</dbReference>
<keyword evidence="9" id="KW-1185">Reference proteome</keyword>
<evidence type="ECO:0000259" key="7">
    <source>
        <dbReference type="Pfam" id="PF10502"/>
    </source>
</evidence>
<keyword evidence="6" id="KW-0472">Membrane</keyword>
<feature type="transmembrane region" description="Helical" evidence="6">
    <location>
        <begin position="21"/>
        <end position="44"/>
    </location>
</feature>
<dbReference type="GO" id="GO:0005886">
    <property type="term" value="C:plasma membrane"/>
    <property type="evidence" value="ECO:0007669"/>
    <property type="project" value="UniProtKB-SubCell"/>
</dbReference>
<evidence type="ECO:0000256" key="2">
    <source>
        <dbReference type="ARBA" id="ARBA00009370"/>
    </source>
</evidence>
<evidence type="ECO:0000256" key="3">
    <source>
        <dbReference type="ARBA" id="ARBA00022670"/>
    </source>
</evidence>
<dbReference type="InterPro" id="IPR036286">
    <property type="entry name" value="LexA/Signal_pep-like_sf"/>
</dbReference>
<keyword evidence="3 6" id="KW-0645">Protease</keyword>
<dbReference type="NCBIfam" id="TIGR02227">
    <property type="entry name" value="sigpep_I_bact"/>
    <property type="match status" value="1"/>
</dbReference>
<keyword evidence="6" id="KW-1133">Transmembrane helix</keyword>
<dbReference type="GO" id="GO:0004252">
    <property type="term" value="F:serine-type endopeptidase activity"/>
    <property type="evidence" value="ECO:0007669"/>
    <property type="project" value="InterPro"/>
</dbReference>
<keyword evidence="6" id="KW-0812">Transmembrane</keyword>
<reference evidence="8 9" key="1">
    <citation type="submission" date="2019-12" db="EMBL/GenBank/DDBJ databases">
        <authorList>
            <person name="Yang R."/>
        </authorList>
    </citation>
    <scope>NUCLEOTIDE SEQUENCE [LARGE SCALE GENOMIC DNA]</scope>
    <source>
        <strain evidence="8 9">DONG20-135</strain>
    </source>
</reference>
<evidence type="ECO:0000313" key="9">
    <source>
        <dbReference type="Proteomes" id="UP000434036"/>
    </source>
</evidence>
<dbReference type="EC" id="3.4.21.89" evidence="6"/>
<evidence type="ECO:0000313" key="8">
    <source>
        <dbReference type="EMBL" id="MXQ73582.1"/>
    </source>
</evidence>
<comment type="catalytic activity">
    <reaction evidence="6">
        <text>Cleavage of hydrophobic, N-terminal signal or leader sequences from secreted and periplasmic proteins.</text>
        <dbReference type="EC" id="3.4.21.89"/>
    </reaction>
</comment>
<feature type="active site" evidence="5">
    <location>
        <position position="53"/>
    </location>
</feature>
<comment type="subcellular location">
    <subcellularLocation>
        <location evidence="1">Cell membrane</location>
        <topology evidence="1">Single-pass type II membrane protein</topology>
    </subcellularLocation>
    <subcellularLocation>
        <location evidence="6">Membrane</location>
        <topology evidence="6">Single-pass type II membrane protein</topology>
    </subcellularLocation>
</comment>
<dbReference type="EMBL" id="WUUQ01000002">
    <property type="protein sequence ID" value="MXQ73582.1"/>
    <property type="molecule type" value="Genomic_DNA"/>
</dbReference>
<keyword evidence="4 6" id="KW-0378">Hydrolase</keyword>
<evidence type="ECO:0000256" key="6">
    <source>
        <dbReference type="RuleBase" id="RU362042"/>
    </source>
</evidence>
<dbReference type="Pfam" id="PF10502">
    <property type="entry name" value="Peptidase_S26"/>
    <property type="match status" value="1"/>
</dbReference>
<feature type="active site" evidence="5">
    <location>
        <position position="95"/>
    </location>
</feature>
<dbReference type="PRINTS" id="PR00727">
    <property type="entry name" value="LEADERPTASE"/>
</dbReference>
<dbReference type="GO" id="GO:0009003">
    <property type="term" value="F:signal peptidase activity"/>
    <property type="evidence" value="ECO:0007669"/>
    <property type="project" value="UniProtKB-EC"/>
</dbReference>
<dbReference type="AlphaFoldDB" id="A0A6N8U6A0"/>
<dbReference type="CDD" id="cd06530">
    <property type="entry name" value="S26_SPase_I"/>
    <property type="match status" value="1"/>
</dbReference>
<evidence type="ECO:0000256" key="1">
    <source>
        <dbReference type="ARBA" id="ARBA00004401"/>
    </source>
</evidence>
<comment type="similarity">
    <text evidence="2 6">Belongs to the peptidase S26 family.</text>
</comment>